<reference evidence="2 3" key="1">
    <citation type="submission" date="2020-08" db="EMBL/GenBank/DDBJ databases">
        <title>Sequencing the genomes of 1000 actinobacteria strains.</title>
        <authorList>
            <person name="Klenk H.-P."/>
        </authorList>
    </citation>
    <scope>NUCLEOTIDE SEQUENCE [LARGE SCALE GENOMIC DNA]</scope>
    <source>
        <strain evidence="2 3">DSM 44551</strain>
    </source>
</reference>
<gene>
    <name evidence="2" type="ORF">HDA36_005774</name>
</gene>
<dbReference type="InterPro" id="IPR034660">
    <property type="entry name" value="DinB/YfiT-like"/>
</dbReference>
<accession>A0A7W8VGH5</accession>
<dbReference type="SUPFAM" id="SSF109854">
    <property type="entry name" value="DinB/YfiT-like putative metalloenzymes"/>
    <property type="match status" value="1"/>
</dbReference>
<dbReference type="RefSeq" id="WP_221332525.1">
    <property type="nucleotide sequence ID" value="NZ_BAAAJD010000151.1"/>
</dbReference>
<keyword evidence="3" id="KW-1185">Reference proteome</keyword>
<name>A0A7W8VGH5_9ACTN</name>
<dbReference type="Proteomes" id="UP000572635">
    <property type="component" value="Unassembled WGS sequence"/>
</dbReference>
<dbReference type="EMBL" id="JACHDB010000002">
    <property type="protein sequence ID" value="MBB5435626.1"/>
    <property type="molecule type" value="Genomic_DNA"/>
</dbReference>
<proteinExistence type="predicted"/>
<feature type="compositionally biased region" description="Basic and acidic residues" evidence="1">
    <location>
        <begin position="10"/>
        <end position="21"/>
    </location>
</feature>
<organism evidence="2 3">
    <name type="scientific">Nocardiopsis composta</name>
    <dbReference type="NCBI Taxonomy" id="157465"/>
    <lineage>
        <taxon>Bacteria</taxon>
        <taxon>Bacillati</taxon>
        <taxon>Actinomycetota</taxon>
        <taxon>Actinomycetes</taxon>
        <taxon>Streptosporangiales</taxon>
        <taxon>Nocardiopsidaceae</taxon>
        <taxon>Nocardiopsis</taxon>
    </lineage>
</organism>
<feature type="region of interest" description="Disordered" evidence="1">
    <location>
        <begin position="1"/>
        <end position="39"/>
    </location>
</feature>
<dbReference type="Gene3D" id="1.20.120.450">
    <property type="entry name" value="dinb family like domain"/>
    <property type="match status" value="1"/>
</dbReference>
<evidence type="ECO:0008006" key="4">
    <source>
        <dbReference type="Google" id="ProtNLM"/>
    </source>
</evidence>
<protein>
    <recommendedName>
        <fullName evidence="4">Mycothiol-dependent maleylpyruvate isomerase metal-binding domain-containing protein</fullName>
    </recommendedName>
</protein>
<comment type="caution">
    <text evidence="2">The sequence shown here is derived from an EMBL/GenBank/DDBJ whole genome shotgun (WGS) entry which is preliminary data.</text>
</comment>
<feature type="compositionally biased region" description="Low complexity" evidence="1">
    <location>
        <begin position="53"/>
        <end position="71"/>
    </location>
</feature>
<dbReference type="AlphaFoldDB" id="A0A7W8VGH5"/>
<feature type="region of interest" description="Disordered" evidence="1">
    <location>
        <begin position="51"/>
        <end position="71"/>
    </location>
</feature>
<evidence type="ECO:0000256" key="1">
    <source>
        <dbReference type="SAM" id="MobiDB-lite"/>
    </source>
</evidence>
<sequence>MTAVAQRYRARADAFRRRTEATGDGQRSRPSPCEGRAARDVVGHVAAMREATLRPLGRRPGPAPDAAGDPLGAFLTARAGVEAVLGAPALAEAPCETPAGTVTAERHIDEVLSDDLVLHGQDAAIDAGDAAAPRATRSPTT</sequence>
<evidence type="ECO:0000313" key="2">
    <source>
        <dbReference type="EMBL" id="MBB5435626.1"/>
    </source>
</evidence>
<evidence type="ECO:0000313" key="3">
    <source>
        <dbReference type="Proteomes" id="UP000572635"/>
    </source>
</evidence>